<dbReference type="InterPro" id="IPR001245">
    <property type="entry name" value="Ser-Thr/Tyr_kinase_cat_dom"/>
</dbReference>
<dbReference type="Gene3D" id="1.10.510.10">
    <property type="entry name" value="Transferase(Phosphotransferase) domain 1"/>
    <property type="match status" value="1"/>
</dbReference>
<evidence type="ECO:0000313" key="2">
    <source>
        <dbReference type="EMBL" id="EEF46485.1"/>
    </source>
</evidence>
<sequence>MAIIFGRNESEANSRKVVGSRGYMAPEYALKGIISSKNDVLSFGILLLEIVSGKKNNSSYGSNSPFNLIGLAWELWSEGKGLELKDPTFNEACSQSEVLKCFQIGLLCVQDRQKKDQACQILLIC</sequence>
<keyword evidence="3" id="KW-1185">Reference proteome</keyword>
<dbReference type="PANTHER" id="PTHR27006:SF606">
    <property type="entry name" value="INTERLEUKIN-1 RECEPTOR-ASSOCIATED KINASE 4"/>
    <property type="match status" value="1"/>
</dbReference>
<feature type="domain" description="Protein kinase" evidence="1">
    <location>
        <begin position="1"/>
        <end position="125"/>
    </location>
</feature>
<gene>
    <name evidence="2" type="ORF">RCOM_1494590</name>
</gene>
<name>B9RQP6_RICCO</name>
<dbReference type="EMBL" id="EQ973801">
    <property type="protein sequence ID" value="EEF46485.1"/>
    <property type="molecule type" value="Genomic_DNA"/>
</dbReference>
<dbReference type="eggNOG" id="ENOG502QTRQ">
    <property type="taxonomic scope" value="Eukaryota"/>
</dbReference>
<evidence type="ECO:0000313" key="3">
    <source>
        <dbReference type="Proteomes" id="UP000008311"/>
    </source>
</evidence>
<dbReference type="InterPro" id="IPR000719">
    <property type="entry name" value="Prot_kinase_dom"/>
</dbReference>
<dbReference type="PANTHER" id="PTHR27006">
    <property type="entry name" value="PROMASTIGOTE SURFACE ANTIGEN PROTEIN PSA"/>
    <property type="match status" value="1"/>
</dbReference>
<dbReference type="InParanoid" id="B9RQP6"/>
<evidence type="ECO:0000259" key="1">
    <source>
        <dbReference type="PROSITE" id="PS50011"/>
    </source>
</evidence>
<protein>
    <recommendedName>
        <fullName evidence="1">Protein kinase domain-containing protein</fullName>
    </recommendedName>
</protein>
<dbReference type="GO" id="GO:0005524">
    <property type="term" value="F:ATP binding"/>
    <property type="evidence" value="ECO:0007669"/>
    <property type="project" value="InterPro"/>
</dbReference>
<dbReference type="SUPFAM" id="SSF56112">
    <property type="entry name" value="Protein kinase-like (PK-like)"/>
    <property type="match status" value="1"/>
</dbReference>
<dbReference type="Pfam" id="PF07714">
    <property type="entry name" value="PK_Tyr_Ser-Thr"/>
    <property type="match status" value="1"/>
</dbReference>
<dbReference type="Proteomes" id="UP000008311">
    <property type="component" value="Unassembled WGS sequence"/>
</dbReference>
<dbReference type="InterPro" id="IPR011009">
    <property type="entry name" value="Kinase-like_dom_sf"/>
</dbReference>
<organism evidence="2 3">
    <name type="scientific">Ricinus communis</name>
    <name type="common">Castor bean</name>
    <dbReference type="NCBI Taxonomy" id="3988"/>
    <lineage>
        <taxon>Eukaryota</taxon>
        <taxon>Viridiplantae</taxon>
        <taxon>Streptophyta</taxon>
        <taxon>Embryophyta</taxon>
        <taxon>Tracheophyta</taxon>
        <taxon>Spermatophyta</taxon>
        <taxon>Magnoliopsida</taxon>
        <taxon>eudicotyledons</taxon>
        <taxon>Gunneridae</taxon>
        <taxon>Pentapetalae</taxon>
        <taxon>rosids</taxon>
        <taxon>fabids</taxon>
        <taxon>Malpighiales</taxon>
        <taxon>Euphorbiaceae</taxon>
        <taxon>Acalyphoideae</taxon>
        <taxon>Acalypheae</taxon>
        <taxon>Ricinus</taxon>
    </lineage>
</organism>
<dbReference type="AlphaFoldDB" id="B9RQP6"/>
<accession>B9RQP6</accession>
<dbReference type="PROSITE" id="PS50011">
    <property type="entry name" value="PROTEIN_KINASE_DOM"/>
    <property type="match status" value="1"/>
</dbReference>
<dbReference type="GO" id="GO:0004672">
    <property type="term" value="F:protein kinase activity"/>
    <property type="evidence" value="ECO:0007669"/>
    <property type="project" value="InterPro"/>
</dbReference>
<proteinExistence type="predicted"/>
<reference evidence="3" key="1">
    <citation type="journal article" date="2010" name="Nat. Biotechnol.">
        <title>Draft genome sequence of the oilseed species Ricinus communis.</title>
        <authorList>
            <person name="Chan A.P."/>
            <person name="Crabtree J."/>
            <person name="Zhao Q."/>
            <person name="Lorenzi H."/>
            <person name="Orvis J."/>
            <person name="Puiu D."/>
            <person name="Melake-Berhan A."/>
            <person name="Jones K.M."/>
            <person name="Redman J."/>
            <person name="Chen G."/>
            <person name="Cahoon E.B."/>
            <person name="Gedil M."/>
            <person name="Stanke M."/>
            <person name="Haas B.J."/>
            <person name="Wortman J.R."/>
            <person name="Fraser-Liggett C.M."/>
            <person name="Ravel J."/>
            <person name="Rabinowicz P.D."/>
        </authorList>
    </citation>
    <scope>NUCLEOTIDE SEQUENCE [LARGE SCALE GENOMIC DNA]</scope>
    <source>
        <strain evidence="3">cv. Hale</strain>
    </source>
</reference>